<name>A0ACB9C0K9_ARCLA</name>
<sequence length="66" mass="7558">MVDKTNKKRKKTTNPCEALLEVMMAGWHLLFEGEDDCPRVDLPICPPLSLCENMTHIPLLLPLHPY</sequence>
<organism evidence="1 2">
    <name type="scientific">Arctium lappa</name>
    <name type="common">Greater burdock</name>
    <name type="synonym">Lappa major</name>
    <dbReference type="NCBI Taxonomy" id="4217"/>
    <lineage>
        <taxon>Eukaryota</taxon>
        <taxon>Viridiplantae</taxon>
        <taxon>Streptophyta</taxon>
        <taxon>Embryophyta</taxon>
        <taxon>Tracheophyta</taxon>
        <taxon>Spermatophyta</taxon>
        <taxon>Magnoliopsida</taxon>
        <taxon>eudicotyledons</taxon>
        <taxon>Gunneridae</taxon>
        <taxon>Pentapetalae</taxon>
        <taxon>asterids</taxon>
        <taxon>campanulids</taxon>
        <taxon>Asterales</taxon>
        <taxon>Asteraceae</taxon>
        <taxon>Carduoideae</taxon>
        <taxon>Cardueae</taxon>
        <taxon>Arctiinae</taxon>
        <taxon>Arctium</taxon>
    </lineage>
</organism>
<comment type="caution">
    <text evidence="1">The sequence shown here is derived from an EMBL/GenBank/DDBJ whole genome shotgun (WGS) entry which is preliminary data.</text>
</comment>
<evidence type="ECO:0000313" key="2">
    <source>
        <dbReference type="Proteomes" id="UP001055879"/>
    </source>
</evidence>
<protein>
    <submittedName>
        <fullName evidence="1">Uncharacterized protein</fullName>
    </submittedName>
</protein>
<reference evidence="2" key="1">
    <citation type="journal article" date="2022" name="Mol. Ecol. Resour.">
        <title>The genomes of chicory, endive, great burdock and yacon provide insights into Asteraceae palaeo-polyploidization history and plant inulin production.</title>
        <authorList>
            <person name="Fan W."/>
            <person name="Wang S."/>
            <person name="Wang H."/>
            <person name="Wang A."/>
            <person name="Jiang F."/>
            <person name="Liu H."/>
            <person name="Zhao H."/>
            <person name="Xu D."/>
            <person name="Zhang Y."/>
        </authorList>
    </citation>
    <scope>NUCLEOTIDE SEQUENCE [LARGE SCALE GENOMIC DNA]</scope>
    <source>
        <strain evidence="2">cv. Niubang</strain>
    </source>
</reference>
<reference evidence="1 2" key="2">
    <citation type="journal article" date="2022" name="Mol. Ecol. Resour.">
        <title>The genomes of chicory, endive, great burdock and yacon provide insights into Asteraceae paleo-polyploidization history and plant inulin production.</title>
        <authorList>
            <person name="Fan W."/>
            <person name="Wang S."/>
            <person name="Wang H."/>
            <person name="Wang A."/>
            <person name="Jiang F."/>
            <person name="Liu H."/>
            <person name="Zhao H."/>
            <person name="Xu D."/>
            <person name="Zhang Y."/>
        </authorList>
    </citation>
    <scope>NUCLEOTIDE SEQUENCE [LARGE SCALE GENOMIC DNA]</scope>
    <source>
        <strain evidence="2">cv. Niubang</strain>
    </source>
</reference>
<gene>
    <name evidence="1" type="ORF">L6452_16452</name>
</gene>
<accession>A0ACB9C0K9</accession>
<proteinExistence type="predicted"/>
<evidence type="ECO:0000313" key="1">
    <source>
        <dbReference type="EMBL" id="KAI3727832.1"/>
    </source>
</evidence>
<dbReference type="Proteomes" id="UP001055879">
    <property type="component" value="Linkage Group LG05"/>
</dbReference>
<dbReference type="EMBL" id="CM042051">
    <property type="protein sequence ID" value="KAI3727832.1"/>
    <property type="molecule type" value="Genomic_DNA"/>
</dbReference>
<keyword evidence="2" id="KW-1185">Reference proteome</keyword>